<dbReference type="Gene3D" id="1.10.150.130">
    <property type="match status" value="1"/>
</dbReference>
<dbReference type="GO" id="GO:0003677">
    <property type="term" value="F:DNA binding"/>
    <property type="evidence" value="ECO:0007669"/>
    <property type="project" value="UniProtKB-UniRule"/>
</dbReference>
<name>A0A9W6GIS1_9FUSO</name>
<dbReference type="EMBL" id="BSDY01000006">
    <property type="protein sequence ID" value="GLI55943.1"/>
    <property type="molecule type" value="Genomic_DNA"/>
</dbReference>
<reference evidence="7" key="1">
    <citation type="submission" date="2022-12" db="EMBL/GenBank/DDBJ databases">
        <title>Reference genome sequencing for broad-spectrum identification of bacterial and archaeal isolates by mass spectrometry.</title>
        <authorList>
            <person name="Sekiguchi Y."/>
            <person name="Tourlousse D.M."/>
        </authorList>
    </citation>
    <scope>NUCLEOTIDE SEQUENCE</scope>
    <source>
        <strain evidence="7">10succ1</strain>
    </source>
</reference>
<proteinExistence type="predicted"/>
<dbReference type="GO" id="GO:0015074">
    <property type="term" value="P:DNA integration"/>
    <property type="evidence" value="ECO:0007669"/>
    <property type="project" value="UniProtKB-KW"/>
</dbReference>
<accession>A0A9W6GIS1</accession>
<dbReference type="AlphaFoldDB" id="A0A9W6GIS1"/>
<comment type="caution">
    <text evidence="7">The sequence shown here is derived from an EMBL/GenBank/DDBJ whole genome shotgun (WGS) entry which is preliminary data.</text>
</comment>
<dbReference type="InterPro" id="IPR004107">
    <property type="entry name" value="Integrase_SAM-like_N"/>
</dbReference>
<feature type="domain" description="Core-binding (CB)" evidence="6">
    <location>
        <begin position="1"/>
        <end position="81"/>
    </location>
</feature>
<evidence type="ECO:0000256" key="4">
    <source>
        <dbReference type="PROSITE-ProRule" id="PRU01248"/>
    </source>
</evidence>
<feature type="domain" description="Tyr recombinase" evidence="5">
    <location>
        <begin position="102"/>
        <end position="271"/>
    </location>
</feature>
<dbReference type="PROSITE" id="PS51898">
    <property type="entry name" value="TYR_RECOMBINASE"/>
    <property type="match status" value="1"/>
</dbReference>
<keyword evidence="1" id="KW-0229">DNA integration</keyword>
<dbReference type="PROSITE" id="PS51900">
    <property type="entry name" value="CB"/>
    <property type="match status" value="1"/>
</dbReference>
<dbReference type="PANTHER" id="PTHR30349">
    <property type="entry name" value="PHAGE INTEGRASE-RELATED"/>
    <property type="match status" value="1"/>
</dbReference>
<evidence type="ECO:0000256" key="2">
    <source>
        <dbReference type="ARBA" id="ARBA00023125"/>
    </source>
</evidence>
<dbReference type="InterPro" id="IPR050090">
    <property type="entry name" value="Tyrosine_recombinase_XerCD"/>
</dbReference>
<protein>
    <submittedName>
        <fullName evidence="7">Tyrosine recombinase XerC</fullName>
    </submittedName>
</protein>
<evidence type="ECO:0000256" key="1">
    <source>
        <dbReference type="ARBA" id="ARBA00022908"/>
    </source>
</evidence>
<dbReference type="Proteomes" id="UP001144471">
    <property type="component" value="Unassembled WGS sequence"/>
</dbReference>
<dbReference type="InterPro" id="IPR002104">
    <property type="entry name" value="Integrase_catalytic"/>
</dbReference>
<dbReference type="InterPro" id="IPR011010">
    <property type="entry name" value="DNA_brk_join_enz"/>
</dbReference>
<dbReference type="CDD" id="cd00397">
    <property type="entry name" value="DNA_BRE_C"/>
    <property type="match status" value="1"/>
</dbReference>
<evidence type="ECO:0000313" key="7">
    <source>
        <dbReference type="EMBL" id="GLI55943.1"/>
    </source>
</evidence>
<dbReference type="InterPro" id="IPR044068">
    <property type="entry name" value="CB"/>
</dbReference>
<keyword evidence="3" id="KW-0233">DNA recombination</keyword>
<evidence type="ECO:0000259" key="5">
    <source>
        <dbReference type="PROSITE" id="PS51898"/>
    </source>
</evidence>
<dbReference type="Gene3D" id="1.10.443.10">
    <property type="entry name" value="Intergrase catalytic core"/>
    <property type="match status" value="1"/>
</dbReference>
<organism evidence="7 8">
    <name type="scientific">Propionigenium maris DSM 9537</name>
    <dbReference type="NCBI Taxonomy" id="1123000"/>
    <lineage>
        <taxon>Bacteria</taxon>
        <taxon>Fusobacteriati</taxon>
        <taxon>Fusobacteriota</taxon>
        <taxon>Fusobacteriia</taxon>
        <taxon>Fusobacteriales</taxon>
        <taxon>Fusobacteriaceae</taxon>
        <taxon>Propionigenium</taxon>
    </lineage>
</organism>
<keyword evidence="8" id="KW-1185">Reference proteome</keyword>
<dbReference type="Pfam" id="PF00589">
    <property type="entry name" value="Phage_integrase"/>
    <property type="match status" value="1"/>
</dbReference>
<dbReference type="GO" id="GO:0006310">
    <property type="term" value="P:DNA recombination"/>
    <property type="evidence" value="ECO:0007669"/>
    <property type="project" value="UniProtKB-KW"/>
</dbReference>
<dbReference type="InterPro" id="IPR010998">
    <property type="entry name" value="Integrase_recombinase_N"/>
</dbReference>
<dbReference type="SUPFAM" id="SSF56349">
    <property type="entry name" value="DNA breaking-rejoining enzymes"/>
    <property type="match status" value="1"/>
</dbReference>
<evidence type="ECO:0000256" key="3">
    <source>
        <dbReference type="ARBA" id="ARBA00023172"/>
    </source>
</evidence>
<dbReference type="PANTHER" id="PTHR30349:SF81">
    <property type="entry name" value="TYROSINE RECOMBINASE XERC"/>
    <property type="match status" value="1"/>
</dbReference>
<keyword evidence="2 4" id="KW-0238">DNA-binding</keyword>
<evidence type="ECO:0000259" key="6">
    <source>
        <dbReference type="PROSITE" id="PS51900"/>
    </source>
</evidence>
<gene>
    <name evidence="7" type="primary">xerC</name>
    <name evidence="7" type="ORF">PM10SUCC1_14570</name>
</gene>
<sequence>MRELLREFLTYAREKKNFSQVSMEAYRKDLEDFTHFLMGKEYEQVSERDVLAYLETLREEYSENSVYRKLVSLRAFYKYLYKLELVDKLPMENLDPVKPTVKIPETLEWEEVRRIMDQCGSKPKGYRDKLLIKVLLETGLLISDVLDIRKSELKENSYKRIKYIKNGNLHFIEISDTLGEELKEFTESITEESDMLFNGITRQNFGARFKVYGQKAGIERKVYPNMLRNTLAKKYVGEGIEELKEKLHYESLEGTGVYMTRNFDKLREIYMKIGIGDD</sequence>
<dbReference type="InterPro" id="IPR013762">
    <property type="entry name" value="Integrase-like_cat_sf"/>
</dbReference>
<dbReference type="RefSeq" id="WP_281834779.1">
    <property type="nucleotide sequence ID" value="NZ_BSDY01000006.1"/>
</dbReference>
<evidence type="ECO:0000313" key="8">
    <source>
        <dbReference type="Proteomes" id="UP001144471"/>
    </source>
</evidence>
<dbReference type="Pfam" id="PF02899">
    <property type="entry name" value="Phage_int_SAM_1"/>
    <property type="match status" value="1"/>
</dbReference>